<dbReference type="SUPFAM" id="SSF54236">
    <property type="entry name" value="Ubiquitin-like"/>
    <property type="match status" value="1"/>
</dbReference>
<dbReference type="SUPFAM" id="SSF52540">
    <property type="entry name" value="P-loop containing nucleoside triphosphate hydrolases"/>
    <property type="match status" value="1"/>
</dbReference>
<evidence type="ECO:0000259" key="10">
    <source>
        <dbReference type="PROSITE" id="PS50057"/>
    </source>
</evidence>
<dbReference type="PROSITE" id="PS50200">
    <property type="entry name" value="RA"/>
    <property type="match status" value="1"/>
</dbReference>
<protein>
    <submittedName>
        <fullName evidence="13">Heavy chain of myosin</fullName>
    </submittedName>
</protein>
<dbReference type="InterPro" id="IPR011993">
    <property type="entry name" value="PH-like_dom_sf"/>
</dbReference>
<dbReference type="PROSITE" id="PS51456">
    <property type="entry name" value="MYOSIN_MOTOR"/>
    <property type="match status" value="1"/>
</dbReference>
<dbReference type="InterPro" id="IPR036961">
    <property type="entry name" value="Kinesin_motor_dom_sf"/>
</dbReference>
<evidence type="ECO:0000256" key="4">
    <source>
        <dbReference type="ARBA" id="ARBA00023123"/>
    </source>
</evidence>
<dbReference type="GO" id="GO:0016020">
    <property type="term" value="C:membrane"/>
    <property type="evidence" value="ECO:0007669"/>
    <property type="project" value="TreeGrafter"/>
</dbReference>
<dbReference type="CDD" id="cd23767">
    <property type="entry name" value="IQCD"/>
    <property type="match status" value="1"/>
</dbReference>
<feature type="domain" description="PH" evidence="9">
    <location>
        <begin position="1429"/>
        <end position="1532"/>
    </location>
</feature>
<dbReference type="CDD" id="cd14473">
    <property type="entry name" value="FERM_B-lobe"/>
    <property type="match status" value="1"/>
</dbReference>
<proteinExistence type="inferred from homology"/>
<feature type="domain" description="PH" evidence="9">
    <location>
        <begin position="991"/>
        <end position="1090"/>
    </location>
</feature>
<feature type="compositionally biased region" description="Basic residues" evidence="8">
    <location>
        <begin position="868"/>
        <end position="877"/>
    </location>
</feature>
<dbReference type="GO" id="GO:0016459">
    <property type="term" value="C:myosin complex"/>
    <property type="evidence" value="ECO:0007669"/>
    <property type="project" value="UniProtKB-KW"/>
</dbReference>
<evidence type="ECO:0000256" key="5">
    <source>
        <dbReference type="ARBA" id="ARBA00023175"/>
    </source>
</evidence>
<dbReference type="InterPro" id="IPR019748">
    <property type="entry name" value="FERM_central"/>
</dbReference>
<feature type="compositionally biased region" description="Basic and acidic residues" evidence="8">
    <location>
        <begin position="833"/>
        <end position="846"/>
    </location>
</feature>
<keyword evidence="6 7" id="KW-0009">Actin-binding</keyword>
<dbReference type="Gene3D" id="2.30.29.30">
    <property type="entry name" value="Pleckstrin-homology domain (PH domain)/Phosphotyrosine-binding domain (PTB)"/>
    <property type="match status" value="6"/>
</dbReference>
<dbReference type="Pfam" id="PF00169">
    <property type="entry name" value="PH"/>
    <property type="match status" value="4"/>
</dbReference>
<dbReference type="PROSITE" id="PS50003">
    <property type="entry name" value="PH_DOMAIN"/>
    <property type="match status" value="4"/>
</dbReference>
<dbReference type="PROSITE" id="PS50057">
    <property type="entry name" value="FERM_3"/>
    <property type="match status" value="1"/>
</dbReference>
<evidence type="ECO:0000259" key="12">
    <source>
        <dbReference type="PROSITE" id="PS51456"/>
    </source>
</evidence>
<feature type="region of interest" description="Actin-binding" evidence="7">
    <location>
        <begin position="633"/>
        <end position="655"/>
    </location>
</feature>
<evidence type="ECO:0000256" key="2">
    <source>
        <dbReference type="ARBA" id="ARBA00022741"/>
    </source>
</evidence>
<feature type="domain" description="PH" evidence="9">
    <location>
        <begin position="1255"/>
        <end position="1389"/>
    </location>
</feature>
<dbReference type="Pfam" id="PF00373">
    <property type="entry name" value="FERM_M"/>
    <property type="match status" value="1"/>
</dbReference>
<dbReference type="InterPro" id="IPR000299">
    <property type="entry name" value="FERM_domain"/>
</dbReference>
<dbReference type="SMART" id="SM00233">
    <property type="entry name" value="PH"/>
    <property type="match status" value="5"/>
</dbReference>
<dbReference type="InterPro" id="IPR001849">
    <property type="entry name" value="PH_domain"/>
</dbReference>
<evidence type="ECO:0000256" key="1">
    <source>
        <dbReference type="ARBA" id="ARBA00022468"/>
    </source>
</evidence>
<dbReference type="Gene3D" id="1.20.5.4820">
    <property type="match status" value="1"/>
</dbReference>
<dbReference type="Pfam" id="PF21989">
    <property type="entry name" value="RA_2"/>
    <property type="match status" value="1"/>
</dbReference>
<dbReference type="PROSITE" id="PS50096">
    <property type="entry name" value="IQ"/>
    <property type="match status" value="2"/>
</dbReference>
<dbReference type="InterPro" id="IPR029071">
    <property type="entry name" value="Ubiquitin-like_domsf"/>
</dbReference>
<gene>
    <name evidence="13" type="ORF">HKI87_16g83300</name>
</gene>
<accession>A0AAX4PKC8</accession>
<evidence type="ECO:0000256" key="8">
    <source>
        <dbReference type="SAM" id="MobiDB-lite"/>
    </source>
</evidence>
<keyword evidence="2 7" id="KW-0547">Nucleotide-binding</keyword>
<dbReference type="Gene3D" id="1.20.80.10">
    <property type="match status" value="1"/>
</dbReference>
<dbReference type="GO" id="GO:0005737">
    <property type="term" value="C:cytoplasm"/>
    <property type="evidence" value="ECO:0007669"/>
    <property type="project" value="TreeGrafter"/>
</dbReference>
<keyword evidence="4 7" id="KW-0518">Myosin</keyword>
<dbReference type="PANTHER" id="PTHR13140">
    <property type="entry name" value="MYOSIN"/>
    <property type="match status" value="1"/>
</dbReference>
<dbReference type="Gene3D" id="1.20.58.530">
    <property type="match status" value="1"/>
</dbReference>
<dbReference type="InterPro" id="IPR027417">
    <property type="entry name" value="P-loop_NTPase"/>
</dbReference>
<evidence type="ECO:0000256" key="6">
    <source>
        <dbReference type="ARBA" id="ARBA00023203"/>
    </source>
</evidence>
<keyword evidence="3 7" id="KW-0067">ATP-binding</keyword>
<name>A0AAX4PKC8_9CHLO</name>
<dbReference type="InterPro" id="IPR000048">
    <property type="entry name" value="IQ_motif_EF-hand-BS"/>
</dbReference>
<evidence type="ECO:0000259" key="11">
    <source>
        <dbReference type="PROSITE" id="PS50200"/>
    </source>
</evidence>
<feature type="domain" description="Ras-associating" evidence="11">
    <location>
        <begin position="1691"/>
        <end position="1787"/>
    </location>
</feature>
<dbReference type="GO" id="GO:0005524">
    <property type="term" value="F:ATP binding"/>
    <property type="evidence" value="ECO:0007669"/>
    <property type="project" value="UniProtKB-UniRule"/>
</dbReference>
<keyword evidence="14" id="KW-1185">Reference proteome</keyword>
<dbReference type="CDD" id="cd00124">
    <property type="entry name" value="MYSc"/>
    <property type="match status" value="1"/>
</dbReference>
<dbReference type="GO" id="GO:0007165">
    <property type="term" value="P:signal transduction"/>
    <property type="evidence" value="ECO:0007669"/>
    <property type="project" value="InterPro"/>
</dbReference>
<evidence type="ECO:0000256" key="3">
    <source>
        <dbReference type="ARBA" id="ARBA00022840"/>
    </source>
</evidence>
<dbReference type="Proteomes" id="UP001472866">
    <property type="component" value="Chromosome 16"/>
</dbReference>
<dbReference type="InterPro" id="IPR000159">
    <property type="entry name" value="RA_dom"/>
</dbReference>
<evidence type="ECO:0000313" key="14">
    <source>
        <dbReference type="Proteomes" id="UP001472866"/>
    </source>
</evidence>
<evidence type="ECO:0000313" key="13">
    <source>
        <dbReference type="EMBL" id="WZN66760.1"/>
    </source>
</evidence>
<dbReference type="Gene3D" id="1.20.120.720">
    <property type="entry name" value="Myosin VI head, motor domain, U50 subdomain"/>
    <property type="match status" value="1"/>
</dbReference>
<dbReference type="SUPFAM" id="SSF50729">
    <property type="entry name" value="PH domain-like"/>
    <property type="match status" value="5"/>
</dbReference>
<dbReference type="InterPro" id="IPR019749">
    <property type="entry name" value="Band_41_domain"/>
</dbReference>
<dbReference type="SMART" id="SM00015">
    <property type="entry name" value="IQ"/>
    <property type="match status" value="3"/>
</dbReference>
<dbReference type="Pfam" id="PF00063">
    <property type="entry name" value="Myosin_head"/>
    <property type="match status" value="1"/>
</dbReference>
<sequence>MPYTPKKAAKKPKGKPTAFEAGAEVYIQSQSSSGGSTGWIRGTIVSIDANNAEVQLNSQTTVSVPNLDSLILGASFKAKQGISDMTALDILHEGAIQENILVRYYSDKIYTYVGPTLISVNPYKLLPIYTKELISEYQNQSIDEPHVFAVAEHAYQEMRSGKNQTILISGESGAGKTEATKIVLRYLTERAQGESMHIRKQILDANPVLEAFGNAKTIRNNNSSRFGKYFQVQFNQNSEIVGAVIIKYLLEKSRVVSQAKDERNYHIFYQLCKGCTEEERQRYSIKNVEDYEYINHSGCFDIDGVDDKEEFETVREALTTVGISDENVQNVFRFVSAILRLGNVEVTEDDNRIASVAGEEDLQVVCDLLKLDFMELKRALTYRTMSVGRGHRVSIHKIPLDKLKVVNTRDALAKELYGCLFDWLVNVLNKSVDKPKETRKTLGVLDIFGFEVFEKNSFEQLCINYANEKLHNQFIHYYFKHEQQEYEQENINVEFIEYKDNTACLALIENKGGIGKWAGLLSLLQEECSLKSADDRSFVAKINKELKDRDHFIHSKIKPKLFGVQHFAGDVMYDVTGFLMKNKDTLHTDIIQLMQAATDEFLIEVMHYSKSIQQAKSSGKLLLTVAYQFRDQVESLIKMLSSTQSNYIRCLKPNSTKSSFQFNGGMILQQLQYSGVLESIRIRRAGYAVRMTCGDFVRRFNVLVELADRKIDPKVAATKVLKASGMQINRQYQVGNSKVFLKTTDEIALLEKLVVKKIEKQLLFLQSRVRGFLVRKMYKRLRLATIITQRYIRRWVARKKREEIRRAIVMIQSEWRAAKARVAVDKLREERGLEKKSEQRKKEGGEKAGSQAKAEAAKAKAAKEAAKAKVKKGKKKSAAGVPGEDPDEEAELEREKDVNELVSLMQEMVGGDEDLVQDKLIKILSSESFAKQNKLNLVDKETGKKLDVDALSNLPASDLLQYYMDCKGSVETLLHTLRKQSQGLGSILDREIIMKGWLLKESKEGSNRWKLRYCVLLPGKLMCFVSSDCVELRSEFKLKDCDIKEARTLKPDDVYSYAFALKTHHFRVHFAAPTRSNQLDWIKQIRKSRSQVSAGGPLGMLDDDTALFIVRLGWMWIHFESQEDAGALPTLSQGVKTDRESTELELDGSSMFKYFCVLQDDHLHWYKDETCSVFKGQFCLDENCEVNFPAFDERFQSMDVCKINTKGSTLVLGSPDGYAMRLWLEDMNSVVNLAKQKLIQRIYKDAKLGSDLQEPLIRSGWLWKFYPQVSTAGPSQGSSLPDGVDQPGWYRRFCVLVADSYLHFFEDAECARLSESYSISGCDASIVGESLIKVESGSPGSLSGFNNSKQVQNAHKLKVVLKDGKVYELALGSEESAYLWLADLKQISIAASRLQQLPSAMQEGWLALGRGKVAHLGSEADGPLPSSVVTLSSGRVLSIENWKARYCVVTSGALTIYANQSMNDLKGEIGLSECTVRIHGSPKEITGNMLKNFHHIFELLLTANGQVHMFILACQSEKEMWDWAAKIDSAKTQALAEHQFDSNGVIRSPFVAKGSGEGAATGNAEPSAPDTEGERVKSIDFEGYLFKESKRTGHWKRRYFVLCGKQLLYYMDDECALLCGEFQLRDAIAWKQGDEQLGIKGHRGNKFSVCSPNRVLELAAEDLETAKLWVNAIDSAVERRETQVAAAKVFDDREIKVYLQDSTFQVLRIEENATAADVATQMAAQIGLDTNLDQFALVELTNKSDTRILQSNENVSQTVRRWNKTSMAAATLCQTAETLLEFRLIFMKVVCVTEDDAKVTCPVFKHIEYSQALHIVRRYLPIDEEECVELAALQVLVDYGPNVQPESGFLAVDVLRYIPQQVVQRSVKTRDDVFRVECDILLRLNRLWEGHITVETAKNMYMDAVRRSGLYGCVFYEDVEPVDVYEELPRNLAIGVNEWGVHILDANPGGSEKRHLMTFDYYDVKKWTTSSTQLALHLGSVNDRVKFVFSMPAGKPKEAANFMKVYVSIQASRPNLTSTLDLGGETGGSSLALPGLVEPEEAVV</sequence>
<dbReference type="PANTHER" id="PTHR13140:SF706">
    <property type="entry name" value="DILUTE CLASS UNCONVENTIONAL MYOSIN, ISOFORM C"/>
    <property type="match status" value="1"/>
</dbReference>
<feature type="region of interest" description="Disordered" evidence="8">
    <location>
        <begin position="833"/>
        <end position="895"/>
    </location>
</feature>
<feature type="domain" description="FERM" evidence="10">
    <location>
        <begin position="1693"/>
        <end position="2017"/>
    </location>
</feature>
<organism evidence="13 14">
    <name type="scientific">Chloropicon roscoffensis</name>
    <dbReference type="NCBI Taxonomy" id="1461544"/>
    <lineage>
        <taxon>Eukaryota</taxon>
        <taxon>Viridiplantae</taxon>
        <taxon>Chlorophyta</taxon>
        <taxon>Chloropicophyceae</taxon>
        <taxon>Chloropicales</taxon>
        <taxon>Chloropicaceae</taxon>
        <taxon>Chloropicon</taxon>
    </lineage>
</organism>
<dbReference type="GO" id="GO:0051015">
    <property type="term" value="F:actin filament binding"/>
    <property type="evidence" value="ECO:0007669"/>
    <property type="project" value="TreeGrafter"/>
</dbReference>
<dbReference type="Gene3D" id="3.40.850.10">
    <property type="entry name" value="Kinesin motor domain"/>
    <property type="match status" value="1"/>
</dbReference>
<comment type="similarity">
    <text evidence="7">Belongs to the TRAFAC class myosin-kinesin ATPase superfamily. Myosin family.</text>
</comment>
<dbReference type="InterPro" id="IPR014352">
    <property type="entry name" value="FERM/acyl-CoA-bd_prot_sf"/>
</dbReference>
<dbReference type="SMART" id="SM00242">
    <property type="entry name" value="MYSc"/>
    <property type="match status" value="1"/>
</dbReference>
<dbReference type="Gene3D" id="1.10.10.820">
    <property type="match status" value="1"/>
</dbReference>
<feature type="domain" description="Myosin motor" evidence="12">
    <location>
        <begin position="80"/>
        <end position="755"/>
    </location>
</feature>
<dbReference type="SMART" id="SM00295">
    <property type="entry name" value="B41"/>
    <property type="match status" value="1"/>
</dbReference>
<keyword evidence="5 7" id="KW-0505">Motor protein</keyword>
<evidence type="ECO:0000259" key="9">
    <source>
        <dbReference type="PROSITE" id="PS50003"/>
    </source>
</evidence>
<feature type="domain" description="PH" evidence="9">
    <location>
        <begin position="1578"/>
        <end position="1678"/>
    </location>
</feature>
<dbReference type="GO" id="GO:0005096">
    <property type="term" value="F:GTPase activator activity"/>
    <property type="evidence" value="ECO:0007669"/>
    <property type="project" value="UniProtKB-KW"/>
</dbReference>
<reference evidence="13 14" key="1">
    <citation type="submission" date="2024-03" db="EMBL/GenBank/DDBJ databases">
        <title>Complete genome sequence of the green alga Chloropicon roscoffensis RCC1871.</title>
        <authorList>
            <person name="Lemieux C."/>
            <person name="Pombert J.-F."/>
            <person name="Otis C."/>
            <person name="Turmel M."/>
        </authorList>
    </citation>
    <scope>NUCLEOTIDE SEQUENCE [LARGE SCALE GENOMIC DNA]</scope>
    <source>
        <strain evidence="13 14">RCC1871</strain>
    </source>
</reference>
<keyword evidence="1" id="KW-0343">GTPase activation</keyword>
<dbReference type="Gene3D" id="1.20.5.190">
    <property type="match status" value="1"/>
</dbReference>
<feature type="compositionally biased region" description="Basic and acidic residues" evidence="8">
    <location>
        <begin position="855"/>
        <end position="867"/>
    </location>
</feature>
<dbReference type="EMBL" id="CP151516">
    <property type="protein sequence ID" value="WZN66760.1"/>
    <property type="molecule type" value="Genomic_DNA"/>
</dbReference>
<dbReference type="GO" id="GO:0000146">
    <property type="term" value="F:microfilament motor activity"/>
    <property type="evidence" value="ECO:0007669"/>
    <property type="project" value="TreeGrafter"/>
</dbReference>
<dbReference type="PRINTS" id="PR00193">
    <property type="entry name" value="MYOSINHEAVY"/>
</dbReference>
<dbReference type="CDD" id="cd00821">
    <property type="entry name" value="PH"/>
    <property type="match status" value="3"/>
</dbReference>
<dbReference type="InterPro" id="IPR035963">
    <property type="entry name" value="FERM_2"/>
</dbReference>
<dbReference type="SUPFAM" id="SSF47031">
    <property type="entry name" value="Second domain of FERM"/>
    <property type="match status" value="1"/>
</dbReference>
<evidence type="ECO:0000256" key="7">
    <source>
        <dbReference type="PROSITE-ProRule" id="PRU00782"/>
    </source>
</evidence>
<dbReference type="FunFam" id="1.10.10.820:FF:000001">
    <property type="entry name" value="Myosin heavy chain"/>
    <property type="match status" value="1"/>
</dbReference>
<feature type="binding site" evidence="7">
    <location>
        <begin position="170"/>
        <end position="177"/>
    </location>
    <ligand>
        <name>ATP</name>
        <dbReference type="ChEBI" id="CHEBI:30616"/>
    </ligand>
</feature>
<dbReference type="Gene3D" id="3.10.20.90">
    <property type="entry name" value="Phosphatidylinositol 3-kinase Catalytic Subunit, Chain A, domain 1"/>
    <property type="match status" value="1"/>
</dbReference>
<dbReference type="InterPro" id="IPR001609">
    <property type="entry name" value="Myosin_head_motor_dom-like"/>
</dbReference>
<dbReference type="GO" id="GO:0030048">
    <property type="term" value="P:actin filament-based movement"/>
    <property type="evidence" value="ECO:0007669"/>
    <property type="project" value="UniProtKB-ARBA"/>
</dbReference>
<dbReference type="GO" id="GO:0007015">
    <property type="term" value="P:actin filament organization"/>
    <property type="evidence" value="ECO:0007669"/>
    <property type="project" value="TreeGrafter"/>
</dbReference>